<organism evidence="1 2">
    <name type="scientific">Halodurantibacterium flavum</name>
    <dbReference type="NCBI Taxonomy" id="1382802"/>
    <lineage>
        <taxon>Bacteria</taxon>
        <taxon>Pseudomonadati</taxon>
        <taxon>Pseudomonadota</taxon>
        <taxon>Alphaproteobacteria</taxon>
        <taxon>Rhodobacterales</taxon>
        <taxon>Paracoccaceae</taxon>
        <taxon>Halodurantibacterium</taxon>
    </lineage>
</organism>
<dbReference type="RefSeq" id="WP_390260590.1">
    <property type="nucleotide sequence ID" value="NZ_JBHUGH010000005.1"/>
</dbReference>
<dbReference type="Gene3D" id="3.40.50.11890">
    <property type="match status" value="1"/>
</dbReference>
<reference evidence="2" key="1">
    <citation type="journal article" date="2019" name="Int. J. Syst. Evol. Microbiol.">
        <title>The Global Catalogue of Microorganisms (GCM) 10K type strain sequencing project: providing services to taxonomists for standard genome sequencing and annotation.</title>
        <authorList>
            <consortium name="The Broad Institute Genomics Platform"/>
            <consortium name="The Broad Institute Genome Sequencing Center for Infectious Disease"/>
            <person name="Wu L."/>
            <person name="Ma J."/>
        </authorList>
    </citation>
    <scope>NUCLEOTIDE SEQUENCE [LARGE SCALE GENOMIC DNA]</scope>
    <source>
        <strain evidence="2">CGMCC 4.7242</strain>
    </source>
</reference>
<dbReference type="Pfam" id="PF06050">
    <property type="entry name" value="HGD-D"/>
    <property type="match status" value="1"/>
</dbReference>
<gene>
    <name evidence="1" type="ORF">ACFSGJ_08100</name>
</gene>
<dbReference type="Proteomes" id="UP001597353">
    <property type="component" value="Unassembled WGS sequence"/>
</dbReference>
<dbReference type="InterPro" id="IPR010327">
    <property type="entry name" value="FldB/FldC_alpha/beta"/>
</dbReference>
<keyword evidence="2" id="KW-1185">Reference proteome</keyword>
<comment type="caution">
    <text evidence="1">The sequence shown here is derived from an EMBL/GenBank/DDBJ whole genome shotgun (WGS) entry which is preliminary data.</text>
</comment>
<evidence type="ECO:0000313" key="2">
    <source>
        <dbReference type="Proteomes" id="UP001597353"/>
    </source>
</evidence>
<dbReference type="Gene3D" id="1.20.1270.370">
    <property type="match status" value="1"/>
</dbReference>
<proteinExistence type="predicted"/>
<evidence type="ECO:0000313" key="1">
    <source>
        <dbReference type="EMBL" id="MFD1912175.1"/>
    </source>
</evidence>
<name>A0ABW4S3I3_9RHOB</name>
<sequence>MSSQDAAITAAATLEQALARHDTWSDGSDLPRVGIFGNGVPETLIAAAGALPVHLSFGMTTGAHDISSVIEPFVDEEVRHFLVRLASGAFADYRGIVFARDDAPALIAYQYASEWVRQHPAKGVTPPLFLWNLVHSDSAAVRRFNDIQAGKLFAFLAGQGLRHPLPEDIAAAASDEIQRIGMLREMQGEVPSTISGTEAWIWRNAGRFMPAAVHARLLGQALGGERAPRKMGRRIGLVGSPLACPDVLAMLERHGSVVCDQQGFGAVWPCTGNAHARLDDMLRAFAADPSCPRVTPARAYRDNIVRALLDADCDLVVCQLAQTDDTFGWEIPALSATLAARGITFVNLGFRDMRPGEAWLAEAQARLAQALEARP</sequence>
<dbReference type="EMBL" id="JBHUGH010000005">
    <property type="protein sequence ID" value="MFD1912175.1"/>
    <property type="molecule type" value="Genomic_DNA"/>
</dbReference>
<protein>
    <submittedName>
        <fullName evidence="1">2-hydroxyacyl-CoA dehydratase family protein</fullName>
    </submittedName>
</protein>
<accession>A0ABW4S3I3</accession>
<dbReference type="Gene3D" id="3.40.50.11900">
    <property type="match status" value="1"/>
</dbReference>